<evidence type="ECO:0000313" key="4">
    <source>
        <dbReference type="Proteomes" id="UP001155483"/>
    </source>
</evidence>
<organism evidence="3 4">
    <name type="scientific">Paraflavisolibacter caeni</name>
    <dbReference type="NCBI Taxonomy" id="2982496"/>
    <lineage>
        <taxon>Bacteria</taxon>
        <taxon>Pseudomonadati</taxon>
        <taxon>Bacteroidota</taxon>
        <taxon>Chitinophagia</taxon>
        <taxon>Chitinophagales</taxon>
        <taxon>Chitinophagaceae</taxon>
        <taxon>Paraflavisolibacter</taxon>
    </lineage>
</organism>
<dbReference type="PANTHER" id="PTHR44520">
    <property type="entry name" value="RESPONSE REGULATOR RCP1-RELATED"/>
    <property type="match status" value="1"/>
</dbReference>
<dbReference type="PANTHER" id="PTHR44520:SF2">
    <property type="entry name" value="RESPONSE REGULATOR RCP1"/>
    <property type="match status" value="1"/>
</dbReference>
<dbReference type="AlphaFoldDB" id="A0A9X3BHN1"/>
<feature type="modified residue" description="4-aspartylphosphate" evidence="1">
    <location>
        <position position="60"/>
    </location>
</feature>
<proteinExistence type="predicted"/>
<dbReference type="Pfam" id="PF00072">
    <property type="entry name" value="Response_reg"/>
    <property type="match status" value="1"/>
</dbReference>
<protein>
    <submittedName>
        <fullName evidence="3">Response regulator</fullName>
    </submittedName>
</protein>
<dbReference type="InterPro" id="IPR001789">
    <property type="entry name" value="Sig_transdc_resp-reg_receiver"/>
</dbReference>
<comment type="caution">
    <text evidence="3">The sequence shown here is derived from an EMBL/GenBank/DDBJ whole genome shotgun (WGS) entry which is preliminary data.</text>
</comment>
<dbReference type="SMART" id="SM00448">
    <property type="entry name" value="REC"/>
    <property type="match status" value="1"/>
</dbReference>
<gene>
    <name evidence="3" type="ORF">OCK74_07145</name>
</gene>
<name>A0A9X3BHN1_9BACT</name>
<dbReference type="PROSITE" id="PS50110">
    <property type="entry name" value="RESPONSE_REGULATORY"/>
    <property type="match status" value="1"/>
</dbReference>
<evidence type="ECO:0000259" key="2">
    <source>
        <dbReference type="PROSITE" id="PS50110"/>
    </source>
</evidence>
<reference evidence="3" key="1">
    <citation type="submission" date="2022-09" db="EMBL/GenBank/DDBJ databases">
        <authorList>
            <person name="Yuan C."/>
            <person name="Ke Z."/>
        </authorList>
    </citation>
    <scope>NUCLEOTIDE SEQUENCE</scope>
    <source>
        <strain evidence="3">LB-8</strain>
    </source>
</reference>
<feature type="domain" description="Response regulatory" evidence="2">
    <location>
        <begin position="6"/>
        <end position="127"/>
    </location>
</feature>
<dbReference type="Proteomes" id="UP001155483">
    <property type="component" value="Unassembled WGS sequence"/>
</dbReference>
<evidence type="ECO:0000256" key="1">
    <source>
        <dbReference type="PROSITE-ProRule" id="PRU00169"/>
    </source>
</evidence>
<accession>A0A9X3BHN1</accession>
<keyword evidence="4" id="KW-1185">Reference proteome</keyword>
<evidence type="ECO:0000313" key="3">
    <source>
        <dbReference type="EMBL" id="MCU7548888.1"/>
    </source>
</evidence>
<dbReference type="InterPro" id="IPR011006">
    <property type="entry name" value="CheY-like_superfamily"/>
</dbReference>
<dbReference type="GO" id="GO:0000160">
    <property type="term" value="P:phosphorelay signal transduction system"/>
    <property type="evidence" value="ECO:0007669"/>
    <property type="project" value="InterPro"/>
</dbReference>
<reference evidence="3" key="2">
    <citation type="submission" date="2023-04" db="EMBL/GenBank/DDBJ databases">
        <title>Paracnuella aquatica gen. nov., sp. nov., a member of the family Chitinophagaceae isolated from a hot spring.</title>
        <authorList>
            <person name="Wang C."/>
        </authorList>
    </citation>
    <scope>NUCLEOTIDE SEQUENCE</scope>
    <source>
        <strain evidence="3">LB-8</strain>
    </source>
</reference>
<dbReference type="RefSeq" id="WP_279296333.1">
    <property type="nucleotide sequence ID" value="NZ_JAOTIF010000003.1"/>
</dbReference>
<dbReference type="Gene3D" id="3.40.50.2300">
    <property type="match status" value="1"/>
</dbReference>
<dbReference type="SUPFAM" id="SSF52172">
    <property type="entry name" value="CheY-like"/>
    <property type="match status" value="1"/>
</dbReference>
<dbReference type="EMBL" id="JAOTIF010000003">
    <property type="protein sequence ID" value="MCU7548888.1"/>
    <property type="molecule type" value="Genomic_DNA"/>
</dbReference>
<keyword evidence="1" id="KW-0597">Phosphoprotein</keyword>
<sequence length="152" mass="17114">MRNSLTFLLADDDADDASIFQDALLEVDHSISLQYARDGQETIEILKERNSSLPDLIFLDLNMPRMDGKECLKLLKLDSELSRIPVIMYTTSSQAKDIEETMMSGALCFITKPSSMKELIRILSTIVQGFPTDLQKEIRMLSNNSSTFIVSS</sequence>
<dbReference type="InterPro" id="IPR052893">
    <property type="entry name" value="TCS_response_regulator"/>
</dbReference>